<dbReference type="GO" id="GO:0008483">
    <property type="term" value="F:transaminase activity"/>
    <property type="evidence" value="ECO:0007669"/>
    <property type="project" value="UniProtKB-KW"/>
</dbReference>
<dbReference type="PANTHER" id="PTHR11601">
    <property type="entry name" value="CYSTEINE DESULFURYLASE FAMILY MEMBER"/>
    <property type="match status" value="1"/>
</dbReference>
<evidence type="ECO:0000313" key="14">
    <source>
        <dbReference type="EMBL" id="ABM79450.1"/>
    </source>
</evidence>
<keyword evidence="14" id="KW-0032">Aminotransferase</keyword>
<evidence type="ECO:0000256" key="2">
    <source>
        <dbReference type="ARBA" id="ARBA00006490"/>
    </source>
</evidence>
<evidence type="ECO:0000256" key="11">
    <source>
        <dbReference type="RuleBase" id="RU004504"/>
    </source>
</evidence>
<name>A2CD90_PROM3</name>
<evidence type="ECO:0000256" key="6">
    <source>
        <dbReference type="ARBA" id="ARBA00022723"/>
    </source>
</evidence>
<dbReference type="EMBL" id="CP000554">
    <property type="protein sequence ID" value="ABM79450.1"/>
    <property type="molecule type" value="Genomic_DNA"/>
</dbReference>
<evidence type="ECO:0000256" key="7">
    <source>
        <dbReference type="ARBA" id="ARBA00022898"/>
    </source>
</evidence>
<dbReference type="RefSeq" id="WP_011827293.1">
    <property type="nucleotide sequence ID" value="NC_008820.1"/>
</dbReference>
<dbReference type="InterPro" id="IPR016454">
    <property type="entry name" value="Cysteine_dSase"/>
</dbReference>
<comment type="cofactor">
    <cofactor evidence="1 11">
        <name>pyridoxal 5'-phosphate</name>
        <dbReference type="ChEBI" id="CHEBI:597326"/>
    </cofactor>
</comment>
<feature type="region of interest" description="Disordered" evidence="12">
    <location>
        <begin position="1"/>
        <end position="20"/>
    </location>
</feature>
<dbReference type="SUPFAM" id="SSF53383">
    <property type="entry name" value="PLP-dependent transferases"/>
    <property type="match status" value="1"/>
</dbReference>
<dbReference type="GO" id="GO:0031071">
    <property type="term" value="F:cysteine desulfurase activity"/>
    <property type="evidence" value="ECO:0007669"/>
    <property type="project" value="UniProtKB-EC"/>
</dbReference>
<dbReference type="PIRSF" id="PIRSF005572">
    <property type="entry name" value="NifS"/>
    <property type="match status" value="1"/>
</dbReference>
<accession>A2CD90</accession>
<evidence type="ECO:0000259" key="13">
    <source>
        <dbReference type="Pfam" id="PF00266"/>
    </source>
</evidence>
<feature type="domain" description="Aminotransferase class V" evidence="13">
    <location>
        <begin position="27"/>
        <end position="386"/>
    </location>
</feature>
<dbReference type="KEGG" id="pmf:P9303_27201"/>
<evidence type="ECO:0000313" key="15">
    <source>
        <dbReference type="Proteomes" id="UP000002274"/>
    </source>
</evidence>
<evidence type="ECO:0000256" key="4">
    <source>
        <dbReference type="ARBA" id="ARBA00012239"/>
    </source>
</evidence>
<dbReference type="Gene3D" id="3.40.640.10">
    <property type="entry name" value="Type I PLP-dependent aspartate aminotransferase-like (Major domain)"/>
    <property type="match status" value="1"/>
</dbReference>
<keyword evidence="8" id="KW-0408">Iron</keyword>
<sequence>MRDRATELSTMLPSLSSGSLKQSPLCLDYQATTPCAAEVVKAMAAYWSEDWGNASSRQHRSGLKAAAAVSLAREQLACHLRVTPQRVIFTSGATEANNLALLGHARARAEQRGAPGHLITLVTEHHAVLDPLRQLQKEGFRLTELQPRADGLLRPEQLAEAFENDTLLVSVMVANNETGVIQPLAELSELCRKRDVVLHSDAAQAFGHVHLDPDALGLDLLSISGHKLYGPKGIGALVVRPEVPINPLQWGGGQEQGLRPGTLPVPLIVGLAKAVELAMEDIKSRQDKLCTLRNQLWDGLRERLPDLILNGSLEHRLPHNLNITIPGVRGSSLHQQLRPLIACSSGSACSQGAPSHVLMALGRTSAEAEASLRLSLGRNTSSEEISQAVESISTVVTDLRAG</sequence>
<evidence type="ECO:0000256" key="12">
    <source>
        <dbReference type="SAM" id="MobiDB-lite"/>
    </source>
</evidence>
<keyword evidence="9" id="KW-0411">Iron-sulfur</keyword>
<dbReference type="PROSITE" id="PS00595">
    <property type="entry name" value="AA_TRANSFER_CLASS_5"/>
    <property type="match status" value="1"/>
</dbReference>
<feature type="compositionally biased region" description="Polar residues" evidence="12">
    <location>
        <begin position="7"/>
        <end position="20"/>
    </location>
</feature>
<keyword evidence="5 14" id="KW-0808">Transferase</keyword>
<evidence type="ECO:0000256" key="1">
    <source>
        <dbReference type="ARBA" id="ARBA00001933"/>
    </source>
</evidence>
<dbReference type="InterPro" id="IPR000192">
    <property type="entry name" value="Aminotrans_V_dom"/>
</dbReference>
<organism evidence="14 15">
    <name type="scientific">Prochlorococcus marinus (strain MIT 9303)</name>
    <dbReference type="NCBI Taxonomy" id="59922"/>
    <lineage>
        <taxon>Bacteria</taxon>
        <taxon>Bacillati</taxon>
        <taxon>Cyanobacteriota</taxon>
        <taxon>Cyanophyceae</taxon>
        <taxon>Synechococcales</taxon>
        <taxon>Prochlorococcaceae</taxon>
        <taxon>Prochlorococcus</taxon>
    </lineage>
</organism>
<proteinExistence type="inferred from homology"/>
<evidence type="ECO:0000256" key="10">
    <source>
        <dbReference type="ARBA" id="ARBA00050776"/>
    </source>
</evidence>
<dbReference type="InterPro" id="IPR015422">
    <property type="entry name" value="PyrdxlP-dep_Trfase_small"/>
</dbReference>
<dbReference type="InterPro" id="IPR015424">
    <property type="entry name" value="PyrdxlP-dep_Trfase"/>
</dbReference>
<dbReference type="AlphaFoldDB" id="A2CD90"/>
<reference evidence="14 15" key="1">
    <citation type="journal article" date="2007" name="PLoS Genet.">
        <title>Patterns and implications of gene gain and loss in the evolution of Prochlorococcus.</title>
        <authorList>
            <person name="Kettler G.C."/>
            <person name="Martiny A.C."/>
            <person name="Huang K."/>
            <person name="Zucker J."/>
            <person name="Coleman M.L."/>
            <person name="Rodrigue S."/>
            <person name="Chen F."/>
            <person name="Lapidus A."/>
            <person name="Ferriera S."/>
            <person name="Johnson J."/>
            <person name="Steglich C."/>
            <person name="Church G.M."/>
            <person name="Richardson P."/>
            <person name="Chisholm S.W."/>
        </authorList>
    </citation>
    <scope>NUCLEOTIDE SEQUENCE [LARGE SCALE GENOMIC DNA]</scope>
    <source>
        <strain evidence="14 15">MIT 9303</strain>
    </source>
</reference>
<dbReference type="GO" id="GO:0046872">
    <property type="term" value="F:metal ion binding"/>
    <property type="evidence" value="ECO:0007669"/>
    <property type="project" value="UniProtKB-KW"/>
</dbReference>
<dbReference type="Pfam" id="PF00266">
    <property type="entry name" value="Aminotran_5"/>
    <property type="match status" value="1"/>
</dbReference>
<protein>
    <recommendedName>
        <fullName evidence="4">cysteine desulfurase</fullName>
        <ecNumber evidence="4">2.8.1.7</ecNumber>
    </recommendedName>
</protein>
<dbReference type="STRING" id="59922.P9303_27201"/>
<dbReference type="InterPro" id="IPR020578">
    <property type="entry name" value="Aminotrans_V_PyrdxlP_BS"/>
</dbReference>
<dbReference type="GO" id="GO:0051536">
    <property type="term" value="F:iron-sulfur cluster binding"/>
    <property type="evidence" value="ECO:0007669"/>
    <property type="project" value="UniProtKB-KW"/>
</dbReference>
<gene>
    <name evidence="14" type="ordered locus">P9303_27201</name>
</gene>
<comment type="similarity">
    <text evidence="2">Belongs to the class-V pyridoxal-phosphate-dependent aminotransferase family. NifS/IscS subfamily.</text>
</comment>
<evidence type="ECO:0000256" key="3">
    <source>
        <dbReference type="ARBA" id="ARBA00011738"/>
    </source>
</evidence>
<evidence type="ECO:0000256" key="8">
    <source>
        <dbReference type="ARBA" id="ARBA00023004"/>
    </source>
</evidence>
<dbReference type="InterPro" id="IPR015421">
    <property type="entry name" value="PyrdxlP-dep_Trfase_major"/>
</dbReference>
<dbReference type="Proteomes" id="UP000002274">
    <property type="component" value="Chromosome"/>
</dbReference>
<dbReference type="PANTHER" id="PTHR11601:SF34">
    <property type="entry name" value="CYSTEINE DESULFURASE"/>
    <property type="match status" value="1"/>
</dbReference>
<evidence type="ECO:0000256" key="5">
    <source>
        <dbReference type="ARBA" id="ARBA00022679"/>
    </source>
</evidence>
<keyword evidence="7" id="KW-0663">Pyridoxal phosphate</keyword>
<comment type="catalytic activity">
    <reaction evidence="10">
        <text>(sulfur carrier)-H + L-cysteine = (sulfur carrier)-SH + L-alanine</text>
        <dbReference type="Rhea" id="RHEA:43892"/>
        <dbReference type="Rhea" id="RHEA-COMP:14737"/>
        <dbReference type="Rhea" id="RHEA-COMP:14739"/>
        <dbReference type="ChEBI" id="CHEBI:29917"/>
        <dbReference type="ChEBI" id="CHEBI:35235"/>
        <dbReference type="ChEBI" id="CHEBI:57972"/>
        <dbReference type="ChEBI" id="CHEBI:64428"/>
        <dbReference type="EC" id="2.8.1.7"/>
    </reaction>
</comment>
<evidence type="ECO:0000256" key="9">
    <source>
        <dbReference type="ARBA" id="ARBA00023014"/>
    </source>
</evidence>
<dbReference type="EC" id="2.8.1.7" evidence="4"/>
<keyword evidence="6" id="KW-0479">Metal-binding</keyword>
<dbReference type="HOGENOM" id="CLU_003433_0_0_3"/>
<dbReference type="Gene3D" id="3.90.1150.10">
    <property type="entry name" value="Aspartate Aminotransferase, domain 1"/>
    <property type="match status" value="1"/>
</dbReference>
<dbReference type="FunFam" id="3.40.640.10:FF:000084">
    <property type="entry name" value="IscS-like cysteine desulfurase"/>
    <property type="match status" value="1"/>
</dbReference>
<comment type="subunit">
    <text evidence="3">Homodimer.</text>
</comment>